<dbReference type="NCBIfam" id="TIGR03696">
    <property type="entry name" value="Rhs_assc_core"/>
    <property type="match status" value="1"/>
</dbReference>
<evidence type="ECO:0008006" key="4">
    <source>
        <dbReference type="Google" id="ProtNLM"/>
    </source>
</evidence>
<dbReference type="PANTHER" id="PTHR32305:SF15">
    <property type="entry name" value="PROTEIN RHSA-RELATED"/>
    <property type="match status" value="1"/>
</dbReference>
<evidence type="ECO:0000313" key="3">
    <source>
        <dbReference type="Proteomes" id="UP000278334"/>
    </source>
</evidence>
<accession>A0A3G3IPP0</accession>
<dbReference type="InterPro" id="IPR050708">
    <property type="entry name" value="T6SS_VgrG/RHS"/>
</dbReference>
<gene>
    <name evidence="2" type="ORF">MS2017_1896</name>
</gene>
<reference evidence="2 3" key="1">
    <citation type="submission" date="2017-11" db="EMBL/GenBank/DDBJ databases">
        <title>Genome sequence of the bacterial symbiont EPR9N from a vent mussel Bathymodiolus thermophilus.</title>
        <authorList>
            <person name="Won Y.-J."/>
        </authorList>
    </citation>
    <scope>NUCLEOTIDE SEQUENCE [LARGE SCALE GENOMIC DNA]</scope>
    <source>
        <strain evidence="2 3">EPR9N</strain>
    </source>
</reference>
<dbReference type="EMBL" id="CP024634">
    <property type="protein sequence ID" value="AYQ57564.1"/>
    <property type="molecule type" value="Genomic_DNA"/>
</dbReference>
<dbReference type="KEGG" id="bthg:MS2017_1896"/>
<dbReference type="Gene3D" id="2.180.10.10">
    <property type="entry name" value="RHS repeat-associated core"/>
    <property type="match status" value="2"/>
</dbReference>
<organism evidence="2 3">
    <name type="scientific">Bathymodiolus thermophilus thioautotrophic gill symbiont</name>
    <dbReference type="NCBI Taxonomy" id="2360"/>
    <lineage>
        <taxon>Bacteria</taxon>
        <taxon>Pseudomonadati</taxon>
        <taxon>Pseudomonadota</taxon>
        <taxon>Gammaproteobacteria</taxon>
        <taxon>sulfur-oxidizing symbionts</taxon>
    </lineage>
</organism>
<name>A0A3G3IPP0_9GAMM</name>
<feature type="region of interest" description="Disordered" evidence="1">
    <location>
        <begin position="240"/>
        <end position="277"/>
    </location>
</feature>
<proteinExistence type="predicted"/>
<dbReference type="Proteomes" id="UP000278334">
    <property type="component" value="Chromosome"/>
</dbReference>
<evidence type="ECO:0000256" key="1">
    <source>
        <dbReference type="SAM" id="MobiDB-lite"/>
    </source>
</evidence>
<evidence type="ECO:0000313" key="2">
    <source>
        <dbReference type="EMBL" id="AYQ57564.1"/>
    </source>
</evidence>
<dbReference type="RefSeq" id="WP_122952008.1">
    <property type="nucleotide sequence ID" value="NZ_CP024634.1"/>
</dbReference>
<dbReference type="AlphaFoldDB" id="A0A3G3IPP0"/>
<dbReference type="InterPro" id="IPR022385">
    <property type="entry name" value="Rhs_assc_core"/>
</dbReference>
<protein>
    <recommendedName>
        <fullName evidence="4">RHS repeat-associated core domain-containing protein</fullName>
    </recommendedName>
</protein>
<sequence precursor="true">MTRATDHNPQQQDSNIQQKTNTITYRYNALSQVTNETQNGKSVSVSYDNSQNPTRIRYNAQLTISKSYNYYNRLSTIEYQNNNIASFNYNADKPIALIKNQKIYYYLKNHLGSIIALTNNTCLLEIYEYNAFGKLTIKNHNQNIIPKSNYNNPYTYTGRRFDNESGLYYYKNRYYQPSLARFISQDPKGYIDGYNLYAYAKNNPLKYTDPFGTTAQQTNYDYQEEWNNWDNDDNWGNLGDTSYWDDGDDNNGNSQNNLSITPATDIDDWRSGVSNSVAPITNAPPMESGSSGNHLVGSQENSYFGLNTDSNLGAGGTAKDTVPVFSKSNLSKYIQISQEKFKQDKWKAITGNYFNTNKVVTIDSRKIAVVLNSTAFPPTFQQRISVEALILHRDTVQTSVAYPGFFKRKDWRFTGSNFPRPIIYQAPKDSRWRISSPRQAHQHNNISQSWFNAYVPK</sequence>
<dbReference type="PANTHER" id="PTHR32305">
    <property type="match status" value="1"/>
</dbReference>